<dbReference type="OrthoDB" id="1062680at2"/>
<dbReference type="Proteomes" id="UP000321479">
    <property type="component" value="Chromosome"/>
</dbReference>
<dbReference type="KEGG" id="mgin:FRZ54_13570"/>
<dbReference type="AlphaFoldDB" id="A0A5B8UX90"/>
<reference evidence="1 2" key="1">
    <citation type="journal article" date="2017" name="Curr. Microbiol.">
        <title>Mucilaginibacter ginsenosidivorans sp. nov., Isolated from Soil of Ginseng Field.</title>
        <authorList>
            <person name="Kim M.M."/>
            <person name="Siddiqi M.Z."/>
            <person name="Im W.T."/>
        </authorList>
    </citation>
    <scope>NUCLEOTIDE SEQUENCE [LARGE SCALE GENOMIC DNA]</scope>
    <source>
        <strain evidence="1 2">Gsoil 3017</strain>
    </source>
</reference>
<dbReference type="Pfam" id="PF14054">
    <property type="entry name" value="DUF4249"/>
    <property type="match status" value="1"/>
</dbReference>
<protein>
    <submittedName>
        <fullName evidence="1">DUF4249 domain-containing protein</fullName>
    </submittedName>
</protein>
<dbReference type="EMBL" id="CP042436">
    <property type="protein sequence ID" value="QEC63562.1"/>
    <property type="molecule type" value="Genomic_DNA"/>
</dbReference>
<gene>
    <name evidence="1" type="ORF">FRZ54_13570</name>
</gene>
<organism evidence="1 2">
    <name type="scientific">Mucilaginibacter ginsenosidivorans</name>
    <dbReference type="NCBI Taxonomy" id="398053"/>
    <lineage>
        <taxon>Bacteria</taxon>
        <taxon>Pseudomonadati</taxon>
        <taxon>Bacteroidota</taxon>
        <taxon>Sphingobacteriia</taxon>
        <taxon>Sphingobacteriales</taxon>
        <taxon>Sphingobacteriaceae</taxon>
        <taxon>Mucilaginibacter</taxon>
    </lineage>
</organism>
<accession>A0A5B8UX90</accession>
<evidence type="ECO:0000313" key="2">
    <source>
        <dbReference type="Proteomes" id="UP000321479"/>
    </source>
</evidence>
<proteinExistence type="predicted"/>
<name>A0A5B8UX90_9SPHI</name>
<sequence length="427" mass="47269">MAVLLYQKGVTKYSPGLFLCLIITVIGCQKSYRPPAIVAPGSYLVVEGVINAGPGKTTIMLSKTVDLSSSNTVNPVLNATIMIESDKGASYPVPGAGRGKYISAEQVLDITAHYRLHIKTADNHEYFSDFVPVTNAPPVDNVSFEVKNNGIQIYVSSHDPTNTTRFYRWEYEETWVLHTAYFSLFKSNGDTVLDRDLENDQIYQCWRSDTSTTITLASSSGLSADVINNAPITFIEAGSRKLDGKQSQVFIQKQPETNAYTILVKQFALTGDAYRYWANLKKNTQDIGKIFDPQPTEIRGNIHSVTDPLEPVLGYISAGTTTTKRLFIANGDIPTLWTLNTPYDACKIDSLFLDTLLRGNVKRVNQENTAFNLNRGTEPAVLQIPVYGIYNPLTGTIIGHTGSSPYCVDCTLQGTNKVPDFWRFTNQ</sequence>
<dbReference type="InterPro" id="IPR025345">
    <property type="entry name" value="DUF4249"/>
</dbReference>
<keyword evidence="2" id="KW-1185">Reference proteome</keyword>
<evidence type="ECO:0000313" key="1">
    <source>
        <dbReference type="EMBL" id="QEC63562.1"/>
    </source>
</evidence>